<gene>
    <name evidence="2" type="ORF">SAMN06296378_2565</name>
</gene>
<sequence>MTGERGDTSRRSLFTLIGSIPTLLIDLVRSEIESLKDEIAGKLKSAGIGIGLLAGAVFFALFAVMVLIATAILGLATVLPAWLAALIVGVVILLVAAILAIVGIRSLKKGVPPAPTHTIESIKKDVRTIKGTERVVSS</sequence>
<keyword evidence="3" id="KW-1185">Reference proteome</keyword>
<name>A0A2C9A103_9MICO</name>
<feature type="transmembrane region" description="Helical" evidence="1">
    <location>
        <begin position="50"/>
        <end position="76"/>
    </location>
</feature>
<dbReference type="OrthoDB" id="5122083at2"/>
<dbReference type="AlphaFoldDB" id="A0A2C9A103"/>
<dbReference type="EMBL" id="OCST01000005">
    <property type="protein sequence ID" value="SOE72634.1"/>
    <property type="molecule type" value="Genomic_DNA"/>
</dbReference>
<feature type="transmembrane region" description="Helical" evidence="1">
    <location>
        <begin position="82"/>
        <end position="104"/>
    </location>
</feature>
<proteinExistence type="predicted"/>
<reference evidence="2 3" key="1">
    <citation type="submission" date="2017-09" db="EMBL/GenBank/DDBJ databases">
        <authorList>
            <person name="Ehlers B."/>
            <person name="Leendertz F.H."/>
        </authorList>
    </citation>
    <scope>NUCLEOTIDE SEQUENCE [LARGE SCALE GENOMIC DNA]</scope>
    <source>
        <strain evidence="2 3">CGMCC 1.05381</strain>
    </source>
</reference>
<dbReference type="RefSeq" id="WP_097061624.1">
    <property type="nucleotide sequence ID" value="NZ_BMLC01000004.1"/>
</dbReference>
<keyword evidence="1" id="KW-0472">Membrane</keyword>
<evidence type="ECO:0000313" key="2">
    <source>
        <dbReference type="EMBL" id="SOE72634.1"/>
    </source>
</evidence>
<dbReference type="InterPro" id="IPR009937">
    <property type="entry name" value="Phage_holin_3_6"/>
</dbReference>
<evidence type="ECO:0000313" key="3">
    <source>
        <dbReference type="Proteomes" id="UP000219440"/>
    </source>
</evidence>
<accession>A0A2C9A103</accession>
<protein>
    <submittedName>
        <fullName evidence="2">Holin-X, holin superfamily III</fullName>
    </submittedName>
</protein>
<keyword evidence="1" id="KW-0812">Transmembrane</keyword>
<keyword evidence="1" id="KW-1133">Transmembrane helix</keyword>
<evidence type="ECO:0000256" key="1">
    <source>
        <dbReference type="SAM" id="Phobius"/>
    </source>
</evidence>
<organism evidence="2 3">
    <name type="scientific">Salinibacterium xinjiangense</name>
    <dbReference type="NCBI Taxonomy" id="386302"/>
    <lineage>
        <taxon>Bacteria</taxon>
        <taxon>Bacillati</taxon>
        <taxon>Actinomycetota</taxon>
        <taxon>Actinomycetes</taxon>
        <taxon>Micrococcales</taxon>
        <taxon>Microbacteriaceae</taxon>
        <taxon>Salinibacterium</taxon>
    </lineage>
</organism>
<dbReference type="Proteomes" id="UP000219440">
    <property type="component" value="Unassembled WGS sequence"/>
</dbReference>
<dbReference type="Pfam" id="PF07332">
    <property type="entry name" value="Phage_holin_3_6"/>
    <property type="match status" value="1"/>
</dbReference>